<evidence type="ECO:0000313" key="7">
    <source>
        <dbReference type="Proteomes" id="UP000007460"/>
    </source>
</evidence>
<keyword evidence="7" id="KW-1185">Reference proteome</keyword>
<gene>
    <name evidence="6" type="ordered locus">SAR116_0168</name>
</gene>
<name>D5BPC9_PUNMI</name>
<feature type="domain" description="Outer membrane protein assembly factor BamE" evidence="5">
    <location>
        <begin position="97"/>
        <end position="164"/>
    </location>
</feature>
<dbReference type="STRING" id="488538.SAR116_0168"/>
<dbReference type="Pfam" id="PF04355">
    <property type="entry name" value="BamE"/>
    <property type="match status" value="1"/>
</dbReference>
<evidence type="ECO:0000256" key="3">
    <source>
        <dbReference type="SAM" id="Phobius"/>
    </source>
</evidence>
<keyword evidence="3" id="KW-0812">Transmembrane</keyword>
<dbReference type="AlphaFoldDB" id="D5BPC9"/>
<proteinExistence type="predicted"/>
<dbReference type="Proteomes" id="UP000007460">
    <property type="component" value="Chromosome"/>
</dbReference>
<feature type="signal peptide" evidence="4">
    <location>
        <begin position="1"/>
        <end position="26"/>
    </location>
</feature>
<feature type="chain" id="PRO_5003070037" evidence="4">
    <location>
        <begin position="27"/>
        <end position="213"/>
    </location>
</feature>
<dbReference type="eggNOG" id="COG2913">
    <property type="taxonomic scope" value="Bacteria"/>
</dbReference>
<evidence type="ECO:0000256" key="2">
    <source>
        <dbReference type="ARBA" id="ARBA00023136"/>
    </source>
</evidence>
<keyword evidence="2 3" id="KW-0472">Membrane</keyword>
<dbReference type="InterPro" id="IPR007450">
    <property type="entry name" value="BamE_dom"/>
</dbReference>
<dbReference type="GO" id="GO:0019867">
    <property type="term" value="C:outer membrane"/>
    <property type="evidence" value="ECO:0007669"/>
    <property type="project" value="InterPro"/>
</dbReference>
<keyword evidence="1 4" id="KW-0732">Signal</keyword>
<keyword evidence="3" id="KW-1133">Transmembrane helix</keyword>
<evidence type="ECO:0000256" key="4">
    <source>
        <dbReference type="SAM" id="SignalP"/>
    </source>
</evidence>
<accession>D5BPC9</accession>
<organism evidence="6 7">
    <name type="scientific">Puniceispirillum marinum (strain IMCC1322)</name>
    <dbReference type="NCBI Taxonomy" id="488538"/>
    <lineage>
        <taxon>Bacteria</taxon>
        <taxon>Pseudomonadati</taxon>
        <taxon>Pseudomonadota</taxon>
        <taxon>Alphaproteobacteria</taxon>
        <taxon>Candidatus Puniceispirillales</taxon>
        <taxon>Candidatus Puniceispirillaceae</taxon>
        <taxon>Candidatus Puniceispirillum</taxon>
    </lineage>
</organism>
<dbReference type="Gene3D" id="3.30.1450.10">
    <property type="match status" value="1"/>
</dbReference>
<dbReference type="KEGG" id="apb:SAR116_0168"/>
<dbReference type="EMBL" id="CP001751">
    <property type="protein sequence ID" value="ADE38411.1"/>
    <property type="molecule type" value="Genomic_DNA"/>
</dbReference>
<dbReference type="HOGENOM" id="CLU_1293428_0_0_5"/>
<dbReference type="InterPro" id="IPR037873">
    <property type="entry name" value="BamE-like"/>
</dbReference>
<sequence length="213" mass="23630">MVMACAYRISAIVSCFFLPNPSICFSHPFSLLFILQTSRYVGYLYDYACLYPRNVAMTRRTFAPMTVLRALSSLSLLSIVMLSTIGCESRISSHGHNIDEAELAKIELGKSTKSDLIFILGKPSFDGAFGSGKTYYVSQIMEEPVAGLNQTTSRTVVMFTVDKNDIVRAVDVLDEDSGISIAHIDEKTPTPGNTYGVIDQVFKNLKRRRATEE</sequence>
<evidence type="ECO:0000259" key="5">
    <source>
        <dbReference type="Pfam" id="PF04355"/>
    </source>
</evidence>
<protein>
    <submittedName>
        <fullName evidence="6">SmpA/OmlA</fullName>
    </submittedName>
</protein>
<evidence type="ECO:0000313" key="6">
    <source>
        <dbReference type="EMBL" id="ADE38411.1"/>
    </source>
</evidence>
<feature type="transmembrane region" description="Helical" evidence="3">
    <location>
        <begin position="67"/>
        <end position="87"/>
    </location>
</feature>
<reference evidence="6 7" key="1">
    <citation type="journal article" date="2010" name="J. Bacteriol.">
        <title>Complete genome sequence of "Candidatus Puniceispirillum marinum" IMCC1322, a representative of the SAR116 clade in the Alphaproteobacteria.</title>
        <authorList>
            <person name="Oh H.M."/>
            <person name="Kwon K.K."/>
            <person name="Kang I."/>
            <person name="Kang S.G."/>
            <person name="Lee J.H."/>
            <person name="Kim S.J."/>
            <person name="Cho J.C."/>
        </authorList>
    </citation>
    <scope>NUCLEOTIDE SEQUENCE [LARGE SCALE GENOMIC DNA]</scope>
    <source>
        <strain evidence="6 7">IMCC1322</strain>
    </source>
</reference>
<evidence type="ECO:0000256" key="1">
    <source>
        <dbReference type="ARBA" id="ARBA00022729"/>
    </source>
</evidence>